<proteinExistence type="predicted"/>
<sequence length="402" mass="43651">MIELATISHAVVLDDGEVSQLQAHYRSPLRRRTGTKLRARIALFHESARTIVGTATLSDATKEGEESYSLWHFEEVAWLSSPLAVSTTRTGPIWIRLLKHDRTALRALQSGFAEEPRPTSLSQADKAPEPLEGTEVQSIQGADASVIELPSESTAEAPLNVEHFGEGAHPDAELDGQPEASADPILAARARAAAFVPQTNVSPGEARQILVRLRDDEIKPAFPGVPPSFGILRRAMLQSLLEEGVATLEDYSRLIPEDLRSATNEKHVSAYLDSIIAILAKIQESAPDVRSVASPSVTKHSTTAPGVGWSDAELQAAVASYAEMLRWQDQGVPYNKAATIRRLQEGPLRARTAASVTLRWQNIAHLLAEAGRPTVDGFKPAANVGENIARRIAPMLLRHKLL</sequence>
<keyword evidence="3" id="KW-1185">Reference proteome</keyword>
<reference evidence="3" key="1">
    <citation type="journal article" date="2019" name="Int. J. Syst. Evol. Microbiol.">
        <title>The Global Catalogue of Microorganisms (GCM) 10K type strain sequencing project: providing services to taxonomists for standard genome sequencing and annotation.</title>
        <authorList>
            <consortium name="The Broad Institute Genomics Platform"/>
            <consortium name="The Broad Institute Genome Sequencing Center for Infectious Disease"/>
            <person name="Wu L."/>
            <person name="Ma J."/>
        </authorList>
    </citation>
    <scope>NUCLEOTIDE SEQUENCE [LARGE SCALE GENOMIC DNA]</scope>
    <source>
        <strain evidence="3">JCM 17563</strain>
    </source>
</reference>
<comment type="caution">
    <text evidence="2">The sequence shown here is derived from an EMBL/GenBank/DDBJ whole genome shotgun (WGS) entry which is preliminary data.</text>
</comment>
<gene>
    <name evidence="2" type="ORF">GCM10022280_18740</name>
</gene>
<name>A0ABP7T0G6_9SPHN</name>
<feature type="region of interest" description="Disordered" evidence="1">
    <location>
        <begin position="110"/>
        <end position="138"/>
    </location>
</feature>
<evidence type="ECO:0000256" key="1">
    <source>
        <dbReference type="SAM" id="MobiDB-lite"/>
    </source>
</evidence>
<organism evidence="2 3">
    <name type="scientific">Sphingomonas swuensis</name>
    <dbReference type="NCBI Taxonomy" id="977800"/>
    <lineage>
        <taxon>Bacteria</taxon>
        <taxon>Pseudomonadati</taxon>
        <taxon>Pseudomonadota</taxon>
        <taxon>Alphaproteobacteria</taxon>
        <taxon>Sphingomonadales</taxon>
        <taxon>Sphingomonadaceae</taxon>
        <taxon>Sphingomonas</taxon>
    </lineage>
</organism>
<protein>
    <submittedName>
        <fullName evidence="2">Uncharacterized protein</fullName>
    </submittedName>
</protein>
<accession>A0ABP7T0G6</accession>
<dbReference type="RefSeq" id="WP_344707149.1">
    <property type="nucleotide sequence ID" value="NZ_BAABBQ010000001.1"/>
</dbReference>
<evidence type="ECO:0000313" key="2">
    <source>
        <dbReference type="EMBL" id="GAA4019231.1"/>
    </source>
</evidence>
<evidence type="ECO:0000313" key="3">
    <source>
        <dbReference type="Proteomes" id="UP001500235"/>
    </source>
</evidence>
<dbReference type="EMBL" id="BAABBQ010000001">
    <property type="protein sequence ID" value="GAA4019231.1"/>
    <property type="molecule type" value="Genomic_DNA"/>
</dbReference>
<dbReference type="Proteomes" id="UP001500235">
    <property type="component" value="Unassembled WGS sequence"/>
</dbReference>